<keyword evidence="2" id="KW-1185">Reference proteome</keyword>
<organism evidence="1 2">
    <name type="scientific">Citrus x changshan-huyou</name>
    <dbReference type="NCBI Taxonomy" id="2935761"/>
    <lineage>
        <taxon>Eukaryota</taxon>
        <taxon>Viridiplantae</taxon>
        <taxon>Streptophyta</taxon>
        <taxon>Embryophyta</taxon>
        <taxon>Tracheophyta</taxon>
        <taxon>Spermatophyta</taxon>
        <taxon>Magnoliopsida</taxon>
        <taxon>eudicotyledons</taxon>
        <taxon>Gunneridae</taxon>
        <taxon>Pentapetalae</taxon>
        <taxon>rosids</taxon>
        <taxon>malvids</taxon>
        <taxon>Sapindales</taxon>
        <taxon>Rutaceae</taxon>
        <taxon>Aurantioideae</taxon>
        <taxon>Citrus</taxon>
    </lineage>
</organism>
<evidence type="ECO:0000313" key="2">
    <source>
        <dbReference type="Proteomes" id="UP001428341"/>
    </source>
</evidence>
<dbReference type="AlphaFoldDB" id="A0AAP0Q8Z0"/>
<name>A0AAP0Q8Z0_9ROSI</name>
<dbReference type="EMBL" id="JBCGBO010000025">
    <property type="protein sequence ID" value="KAK9175173.1"/>
    <property type="molecule type" value="Genomic_DNA"/>
</dbReference>
<accession>A0AAP0Q8Z0</accession>
<evidence type="ECO:0000313" key="1">
    <source>
        <dbReference type="EMBL" id="KAK9175173.1"/>
    </source>
</evidence>
<protein>
    <submittedName>
        <fullName evidence="1">Uncharacterized protein</fullName>
    </submittedName>
</protein>
<dbReference type="Proteomes" id="UP001428341">
    <property type="component" value="Unassembled WGS sequence"/>
</dbReference>
<gene>
    <name evidence="1" type="ORF">WN944_027179</name>
</gene>
<proteinExistence type="predicted"/>
<reference evidence="1 2" key="1">
    <citation type="submission" date="2024-05" db="EMBL/GenBank/DDBJ databases">
        <title>Haplotype-resolved chromosome-level genome assembly of Huyou (Citrus changshanensis).</title>
        <authorList>
            <person name="Miao C."/>
            <person name="Chen W."/>
            <person name="Wu Y."/>
            <person name="Wang L."/>
            <person name="Zhao S."/>
            <person name="Grierson D."/>
            <person name="Xu C."/>
            <person name="Chen K."/>
        </authorList>
    </citation>
    <scope>NUCLEOTIDE SEQUENCE [LARGE SCALE GENOMIC DNA]</scope>
    <source>
        <strain evidence="1">01-14</strain>
        <tissue evidence="1">Leaf</tissue>
    </source>
</reference>
<sequence>MGMACAQTKEYMDKCKAQCIPYCQSEYKRDWETCNFACEVVCANRKDVFFGHGPPAIVTRLKHDFHPPPQ</sequence>
<comment type="caution">
    <text evidence="1">The sequence shown here is derived from an EMBL/GenBank/DDBJ whole genome shotgun (WGS) entry which is preliminary data.</text>
</comment>